<evidence type="ECO:0000256" key="5">
    <source>
        <dbReference type="SAM" id="MobiDB-lite"/>
    </source>
</evidence>
<feature type="region of interest" description="Disordered" evidence="5">
    <location>
        <begin position="1306"/>
        <end position="1332"/>
    </location>
</feature>
<dbReference type="Proteomes" id="UP001516023">
    <property type="component" value="Unassembled WGS sequence"/>
</dbReference>
<feature type="compositionally biased region" description="Polar residues" evidence="5">
    <location>
        <begin position="218"/>
        <end position="228"/>
    </location>
</feature>
<dbReference type="Pfam" id="PF09169">
    <property type="entry name" value="BRCA-2_helical"/>
    <property type="match status" value="1"/>
</dbReference>
<feature type="region of interest" description="Disordered" evidence="5">
    <location>
        <begin position="1385"/>
        <end position="1410"/>
    </location>
</feature>
<evidence type="ECO:0000313" key="8">
    <source>
        <dbReference type="Proteomes" id="UP001516023"/>
    </source>
</evidence>
<feature type="compositionally biased region" description="Polar residues" evidence="5">
    <location>
        <begin position="1154"/>
        <end position="1180"/>
    </location>
</feature>
<feature type="region of interest" description="Disordered" evidence="5">
    <location>
        <begin position="1231"/>
        <end position="1256"/>
    </location>
</feature>
<reference evidence="7 8" key="1">
    <citation type="journal article" date="2020" name="G3 (Bethesda)">
        <title>Improved Reference Genome for Cyclotella cryptica CCMP332, a Model for Cell Wall Morphogenesis, Salinity Adaptation, and Lipid Production in Diatoms (Bacillariophyta).</title>
        <authorList>
            <person name="Roberts W.R."/>
            <person name="Downey K.M."/>
            <person name="Ruck E.C."/>
            <person name="Traller J.C."/>
            <person name="Alverson A.J."/>
        </authorList>
    </citation>
    <scope>NUCLEOTIDE SEQUENCE [LARGE SCALE GENOMIC DNA]</scope>
    <source>
        <strain evidence="7 8">CCMP332</strain>
    </source>
</reference>
<dbReference type="SMART" id="SM00547">
    <property type="entry name" value="ZnF_RBZ"/>
    <property type="match status" value="1"/>
</dbReference>
<feature type="compositionally biased region" description="Low complexity" evidence="5">
    <location>
        <begin position="252"/>
        <end position="263"/>
    </location>
</feature>
<protein>
    <recommendedName>
        <fullName evidence="6">RanBP2-type domain-containing protein</fullName>
    </recommendedName>
</protein>
<dbReference type="SUPFAM" id="SSF81872">
    <property type="entry name" value="BRCA2 helical domain"/>
    <property type="match status" value="1"/>
</dbReference>
<evidence type="ECO:0000256" key="1">
    <source>
        <dbReference type="ARBA" id="ARBA00022723"/>
    </source>
</evidence>
<dbReference type="Pfam" id="PF09103">
    <property type="entry name" value="BRCA-2_OB1"/>
    <property type="match status" value="1"/>
</dbReference>
<feature type="domain" description="RanBP2-type" evidence="6">
    <location>
        <begin position="332"/>
        <end position="361"/>
    </location>
</feature>
<dbReference type="CDD" id="cd04493">
    <property type="entry name" value="BRCA2DBD_OB1"/>
    <property type="match status" value="1"/>
</dbReference>
<feature type="region of interest" description="Disordered" evidence="5">
    <location>
        <begin position="809"/>
        <end position="829"/>
    </location>
</feature>
<dbReference type="InterPro" id="IPR015252">
    <property type="entry name" value="BRCA2_hlx"/>
</dbReference>
<feature type="compositionally biased region" description="Polar residues" evidence="5">
    <location>
        <begin position="291"/>
        <end position="300"/>
    </location>
</feature>
<feature type="region of interest" description="Disordered" evidence="5">
    <location>
        <begin position="1154"/>
        <end position="1181"/>
    </location>
</feature>
<keyword evidence="8" id="KW-1185">Reference proteome</keyword>
<feature type="region of interest" description="Disordered" evidence="5">
    <location>
        <begin position="1544"/>
        <end position="1564"/>
    </location>
</feature>
<evidence type="ECO:0000259" key="6">
    <source>
        <dbReference type="PROSITE" id="PS50199"/>
    </source>
</evidence>
<dbReference type="InterPro" id="IPR036443">
    <property type="entry name" value="Znf_RanBP2_sf"/>
</dbReference>
<dbReference type="SUPFAM" id="SSF90209">
    <property type="entry name" value="Ran binding protein zinc finger-like"/>
    <property type="match status" value="1"/>
</dbReference>
<feature type="compositionally biased region" description="Basic residues" evidence="5">
    <location>
        <begin position="1"/>
        <end position="19"/>
    </location>
</feature>
<organism evidence="7 8">
    <name type="scientific">Cyclotella cryptica</name>
    <dbReference type="NCBI Taxonomy" id="29204"/>
    <lineage>
        <taxon>Eukaryota</taxon>
        <taxon>Sar</taxon>
        <taxon>Stramenopiles</taxon>
        <taxon>Ochrophyta</taxon>
        <taxon>Bacillariophyta</taxon>
        <taxon>Coscinodiscophyceae</taxon>
        <taxon>Thalassiosirophycidae</taxon>
        <taxon>Stephanodiscales</taxon>
        <taxon>Stephanodiscaceae</taxon>
        <taxon>Cyclotella</taxon>
    </lineage>
</organism>
<feature type="compositionally biased region" description="Polar residues" evidence="5">
    <location>
        <begin position="1308"/>
        <end position="1332"/>
    </location>
</feature>
<dbReference type="EMBL" id="JABMIG020000142">
    <property type="protein sequence ID" value="KAL3789358.1"/>
    <property type="molecule type" value="Genomic_DNA"/>
</dbReference>
<dbReference type="InterPro" id="IPR036315">
    <property type="entry name" value="BRCA2_hlx_sf"/>
</dbReference>
<evidence type="ECO:0000256" key="3">
    <source>
        <dbReference type="ARBA" id="ARBA00022833"/>
    </source>
</evidence>
<evidence type="ECO:0000256" key="4">
    <source>
        <dbReference type="PROSITE-ProRule" id="PRU00322"/>
    </source>
</evidence>
<feature type="compositionally biased region" description="Polar residues" evidence="5">
    <location>
        <begin position="1462"/>
        <end position="1485"/>
    </location>
</feature>
<feature type="compositionally biased region" description="Polar residues" evidence="5">
    <location>
        <begin position="138"/>
        <end position="152"/>
    </location>
</feature>
<feature type="region of interest" description="Disordered" evidence="5">
    <location>
        <begin position="135"/>
        <end position="300"/>
    </location>
</feature>
<dbReference type="Gene3D" id="2.40.50.140">
    <property type="entry name" value="Nucleic acid-binding proteins"/>
    <property type="match status" value="3"/>
</dbReference>
<comment type="caution">
    <text evidence="7">The sequence shown here is derived from an EMBL/GenBank/DDBJ whole genome shotgun (WGS) entry which is preliminary data.</text>
</comment>
<dbReference type="InterPro" id="IPR001876">
    <property type="entry name" value="Znf_RanBP2"/>
</dbReference>
<sequence>MYRKPNHMRMAGQKRKRHRSSSDSPSTATSCLTASQLADVANTSSTRKRGNSQNYRENPSVSERRVGDQHPHQLHIRRSNLQRGAKDKVYAERLAAAGDSVSGLNREFDIQRHKAVARDSDLSASFTFEDGRHGDQFYNATSNPGNASSNGVQKDASKSHSKNISRNINALKDSRSKQTLTGRRREETPLGWPFTDPTILSGRKSSPKSSESAQQSQNKSITSKSSPSLKEGEFLETQNGSTVLTKRQQEDSSSGSSETSHQSGNASRHDKRREFSSSSSSDVTTKKAKIKNNSVSSSGNITSKTHIECTTFESDTKLAKPTKPSPSSNQKKVSYWTCNRCTLANSNRRKKCEVCGNIRNLSMSSDGTFVLTDESDELVKKPRVDLICGSLSNNGFEPADFQSDPLRESNARSNYTISETMFSLPNASQTEAQTPRFDCLSSMASPTPPDTLTQTNDIFAIVSEPVSTRSRFKRLRLSQGMTQQKDEENHTQQSSSPSTLKHLESQAAHDIRRLHTQHNRNENHDPNTSGFREWITKRRNARREKRHAKYSKNKARDYGDIREINVRLTLDENGSSEKSSSNSIILFAVVSSSLLSRIRCSDDVDRGGRSRGVASFRPSIHKDYAPSIVENDAQVMKINVHQPQLFYRRDHFDESTRDKVIDNNNPLKGEINLVRVQIYCSGQRFNKGRLWARIPIVYFSSGRTSSSQPDSQILLEHEACNSSEATNAMTENYTSKQSEHDSIVKVEGGDGAKSDCSFAIASSDVNAIFTCVDDNDQCDSLVISETHKKFDSTGCGDHDETKSLCSNDCDHTPRESCHNQHPDGTSTEKPKLLAKVEKSQNVNEKAGGIDNRDEKQVGQSIHAIYRDEGIDPKSGLDKTKGIEAARNNSTFRNSQDTMKHAILLDSGPEESELCSRERALSPIASIECGADHVVVNTNDVNFQQPQWHSYPPHVSEDNFIDAGREQAKSRHAGTTKEITAFISHTSMNGSASLGSHKDDIFKRNPNIGSSCVKSLLGNQLQEGRPTTKISRTKNEPTSDAVTILETNIHLSNAKECASYKHDDLLKKAPSDFGNVDTNPHLTNEKGQKETKNVETFDRASIQSCPLFQTAGKKGAINVTAESLSKANTLFSLDLYENVSLYNVSPVSGFPAAMNNAQGKNTEKQQASLTSKSSDPISNHSFPMFQTAGKKVTIDVTAESLSKANTLFSHDFYENVSLYNVSPVSGFPAAMNNAQGKNTEKQQASLTSKSSDPISSHSFPMFQTAGKKVTIDVTAESLSKANTLFSHDFYENVSLYNASPVSGFPAAMNNAQGKNTEKQQASLTSKSSDPISNHSFPMFQTAGKKVTIDVTAESLSKANTLFSHDFYENVSLYNVSPVSGFPAAMNNAQGKNTEKQQASLTSKSSDPISSHSFPMFQTAGKKVTIDVTAESLSKANTLFSHDFYENVSLYNASPVSGFPAAMNNAQGKNTEKQQASLTSKSSDPISSHSFPMFQTAGKKVPINVTAESLSKANTLFSRDFYENASLRNVATVSAFPATINNAQGENTEKQQASLTAKSSDPISNHSFPMFQTAGKKVPINVTAESLSKANTLFSHEFYENASSRSVPPASAFPAAMNNAQGVNTENQQASDNSKSIDPISSHSFPMFQTAGKKVAVKVTAESLSKANKLFSNEVESRTLTQEPSMTGAEFLEEGTAISHRVATRRPTPFRNDVSRNPGFPFCSEMKDQLTTHNDIFQKDNEKHDACMVEDGSRYSMSQTLWGGSSACSDECLHRKKESPEAKNPGEHATVILSSDISTLKQSTRRLRHSNRVRFSLCPTDRSNVDGSKVEQITVSNGNHHDLFGVSSLKTKAYDLSAGEVAGLFVTPDKRTAPLVDNDTLVNRQTKCSSTSTGAVFSQNPSQEIVWCAPSSFSCANEKISTGSPSASKNIYTPLHKMHNIHDFQSEIKSKRLFHSSTLDADTKYSRSPLHICGRTGRNTLKLGSFPLNKITRVRCRENGVNDIILRVTSTNAILLRFSMSDGLPLFFCGQSDATQVGHVGKVSEIKSWLIEQNCDASLFSDKWIQNHQKWIVWKLAAIERSFPEELGGNYLVYNRVLRQIKERYDKELRHVRRPAVRKILNRDVSASTPVILCVSRILRFRSNALPKEDVRIELTDGWYALPAALDTVLSQFVQTGKIKVGTKLMICNGQLLGSDEGIDPLDDAYCSSKPDCPVCLSITANSTRLARWNAKLGFVSPRNSQLHSSSILVKSMRDVFIDGGPIPAIDLVICKRYPRMFLEQGVGNQDETSFHLTEAEDAARQIEHETRHQRASERFADMAEKECSEELDDDAPQQWRAMHRSNTPVEYYDMLDAADKKVIDDWTQKRAFLLQAMISKSVEDSMRDDPSTERNSRPYVKLLVRALCRQENSSDKPRSKGISLASELTIWRVSDDQYDLVSEGSVVRMKNLVVKSEDRSGIFQLSANQDTPIEALPNEQTYEKLVRSGYERRCPKSLIQITLMAKQSGVLDIEHEFDVVACIVKVQKVSENTTIAYLTDESGLMVKIKRDHKAENSDPFYLGNVALPAVVAFCNVRFSSFDPSDYCAVGAWGLLTCKSNPSMKARYDYLNVWCSTNDGVDCCKTVLDKINAGIPFGTDRTVKSKVCFGYILCIVEHDNACPASAINIIIDCGGNETVSARCPIDIVQHAIHLFQRAPAENIVVLDSHSSLRYLIHSNKILLRFLLEEMPSYGGEPPILEVTDLSLATIDELSRLYLSKEEGEAAICRPVARKDPNA</sequence>
<feature type="region of interest" description="Disordered" evidence="5">
    <location>
        <begin position="478"/>
        <end position="505"/>
    </location>
</feature>
<keyword evidence="3" id="KW-0862">Zinc</keyword>
<dbReference type="PROSITE" id="PS01358">
    <property type="entry name" value="ZF_RANBP2_1"/>
    <property type="match status" value="1"/>
</dbReference>
<keyword evidence="2 4" id="KW-0863">Zinc-finger</keyword>
<feature type="compositionally biased region" description="Polar residues" evidence="5">
    <location>
        <begin position="31"/>
        <end position="61"/>
    </location>
</feature>
<dbReference type="PANTHER" id="PTHR11289">
    <property type="entry name" value="BREAST CANCER TYPE 2 SUSCEPTIBILITY PROTEIN BRCA2"/>
    <property type="match status" value="1"/>
</dbReference>
<dbReference type="PROSITE" id="PS50199">
    <property type="entry name" value="ZF_RANBP2_2"/>
    <property type="match status" value="1"/>
</dbReference>
<accession>A0ABD3PMX9</accession>
<feature type="region of interest" description="Disordered" evidence="5">
    <location>
        <begin position="1"/>
        <end position="83"/>
    </location>
</feature>
<keyword evidence="1" id="KW-0479">Metal-binding</keyword>
<proteinExistence type="predicted"/>
<evidence type="ECO:0000256" key="2">
    <source>
        <dbReference type="ARBA" id="ARBA00022771"/>
    </source>
</evidence>
<name>A0ABD3PMX9_9STRA</name>
<dbReference type="Gene3D" id="2.30.30.380">
    <property type="entry name" value="Zn-finger domain of Sec23/24"/>
    <property type="match status" value="1"/>
</dbReference>
<feature type="compositionally biased region" description="Basic and acidic residues" evidence="5">
    <location>
        <begin position="62"/>
        <end position="71"/>
    </location>
</feature>
<dbReference type="PANTHER" id="PTHR11289:SF0">
    <property type="entry name" value="BREAST CANCER TYPE 2 SUSCEPTIBILITY PROTEIN"/>
    <property type="match status" value="1"/>
</dbReference>
<gene>
    <name evidence="7" type="ORF">HJC23_006512</name>
</gene>
<dbReference type="SUPFAM" id="SSF50249">
    <property type="entry name" value="Nucleic acid-binding proteins"/>
    <property type="match status" value="2"/>
</dbReference>
<dbReference type="GO" id="GO:0008270">
    <property type="term" value="F:zinc ion binding"/>
    <property type="evidence" value="ECO:0007669"/>
    <property type="project" value="UniProtKB-KW"/>
</dbReference>
<feature type="compositionally biased region" description="Low complexity" evidence="5">
    <location>
        <begin position="201"/>
        <end position="217"/>
    </location>
</feature>
<dbReference type="InterPro" id="IPR015187">
    <property type="entry name" value="BRCA2_OB_1"/>
</dbReference>
<dbReference type="InterPro" id="IPR015525">
    <property type="entry name" value="BRCA2"/>
</dbReference>
<feature type="compositionally biased region" description="Polar residues" evidence="5">
    <location>
        <begin position="236"/>
        <end position="246"/>
    </location>
</feature>
<feature type="region of interest" description="Disordered" evidence="5">
    <location>
        <begin position="1460"/>
        <end position="1485"/>
    </location>
</feature>
<evidence type="ECO:0000313" key="7">
    <source>
        <dbReference type="EMBL" id="KAL3789358.1"/>
    </source>
</evidence>
<dbReference type="InterPro" id="IPR012340">
    <property type="entry name" value="NA-bd_OB-fold"/>
</dbReference>